<dbReference type="InterPro" id="IPR001025">
    <property type="entry name" value="BAH_dom"/>
</dbReference>
<dbReference type="InterPro" id="IPR056841">
    <property type="entry name" value="TNRC18_BAHCC1-like_SH3"/>
</dbReference>
<dbReference type="PANTHER" id="PTHR12505">
    <property type="entry name" value="PHD FINGER TRANSCRIPTION FACTOR"/>
    <property type="match status" value="1"/>
</dbReference>
<dbReference type="EMBL" id="JARGDH010000001">
    <property type="protein sequence ID" value="KAL0278885.1"/>
    <property type="molecule type" value="Genomic_DNA"/>
</dbReference>
<dbReference type="AlphaFoldDB" id="A0AAW2I940"/>
<feature type="region of interest" description="Disordered" evidence="1">
    <location>
        <begin position="575"/>
        <end position="605"/>
    </location>
</feature>
<organism evidence="3">
    <name type="scientific">Menopon gallinae</name>
    <name type="common">poultry shaft louse</name>
    <dbReference type="NCBI Taxonomy" id="328185"/>
    <lineage>
        <taxon>Eukaryota</taxon>
        <taxon>Metazoa</taxon>
        <taxon>Ecdysozoa</taxon>
        <taxon>Arthropoda</taxon>
        <taxon>Hexapoda</taxon>
        <taxon>Insecta</taxon>
        <taxon>Pterygota</taxon>
        <taxon>Neoptera</taxon>
        <taxon>Paraneoptera</taxon>
        <taxon>Psocodea</taxon>
        <taxon>Troctomorpha</taxon>
        <taxon>Phthiraptera</taxon>
        <taxon>Amblycera</taxon>
        <taxon>Menoponidae</taxon>
        <taxon>Menopon</taxon>
    </lineage>
</organism>
<dbReference type="InterPro" id="IPR052429">
    <property type="entry name" value="BAH_domain_protein"/>
</dbReference>
<comment type="caution">
    <text evidence="3">The sequence shown here is derived from an EMBL/GenBank/DDBJ whole genome shotgun (WGS) entry which is preliminary data.</text>
</comment>
<gene>
    <name evidence="3" type="ORF">PYX00_000567</name>
</gene>
<dbReference type="CDD" id="cd04714">
    <property type="entry name" value="BAH_BAHCC1"/>
    <property type="match status" value="1"/>
</dbReference>
<evidence type="ECO:0000313" key="3">
    <source>
        <dbReference type="EMBL" id="KAL0278885.1"/>
    </source>
</evidence>
<feature type="domain" description="BAH" evidence="2">
    <location>
        <begin position="1080"/>
        <end position="1202"/>
    </location>
</feature>
<evidence type="ECO:0000256" key="1">
    <source>
        <dbReference type="SAM" id="MobiDB-lite"/>
    </source>
</evidence>
<sequence>MYRYIYSEGSKLLQYDAAMTEQFRAGDSGWPYLNTLLCNPRYGPCSYFREQGAHPGLYPVFPPTGPLCTNSNLAGPELTQRFVENPTVIRPYCTSQPQFGLDVPSILPSVPNPFTDKRLPRLDVMTNNLVSGHPGYAAEKSVVEGQTRVGSVAAEPESASSAVLYIKSEVTRGFDRAGVLPVGSASNQRVPESAGYGLPRSSVIRLREDREKTDGDSWTRSYSAFSNNGGENDKCNINVIDLSVTGSGKVNKNVSVKSESNCGRLSGVREDGCKPSDPKRAEPGCSTAIKNEPYHKYLPVPPPSPFISPPLSDIFQGSRNVEKCVYDREATGSRQHDFLNPWNLPVASQFPGSGAWTADKTYINPYRLASAAGTNPPLLNPPAFDFSNPLGLIQDVPVPAATTSGTESRDQGYRYSRQTATDAPDNVDFRFPPVGFEILRDPVTGKFLLIPAASIEALQRALFWPGCQPPALLHISNNESVKNGIGATIKEEEGSVVVPAGQMARQEDPEIRLQITRNWLLEKAVKEELLNKPDVSGLELLSRGIEKIEGESDAGNLSGLGLLCALAEQRIRDEIEPDSEKIHQKGRSGRERKAKENQAKTEGTEHVTDIPVAEENGCLKEEARTEPPTLTPNAVEQAKRVFRGVKKEEPAEDEEYWEKQKSVSERDSDSERKCEERVKTQEESDDGSTAMVLRSGGPATKKRKSLRLSSKSAESNYLFRPIEPDKSWVKKEETPEPQSEQVCSFEIVHPGTESSPCKKGRTRSECKAAAAEENENETVANRRHGKLILKLRREKTRLTEPEVKQEKPKNCSLTTEMLMTDQFPMKILTVDGGLFYTGQLSAIQPPDVYGITIDGERGNRPHIYSREEILNNSILEMKPSSADVLKPGDRICAYWSGQYRSLYPGTVSVSYSPDPEPNSVSVEFDDGDSCRISVNDIRLLPENYPVTEYDPNPLLSLSKKKRRTRQKIIETKPEPTEVEPLPESLAKCEADRKLKKKHKHKKHKHKHGKRGKSERTEQSEVPDGVCDGTEKKKKRRSRGKKMEPSVERLPWGWSGKGFRRAGVKGKARKEYYRAIQRGDEKIVIGECAVFLSTGRPDRPFIGRIESMWETWGANMVVRVKWFYHPEETVGCPATLEYPGALFESPHSDENDVQTISHKCEVLPLKQYIEKLGKGARSYEGSTTLFYLAGFYDPTNTSLQFQEGVK</sequence>
<dbReference type="Pfam" id="PF24912">
    <property type="entry name" value="SH3_TNRC18"/>
    <property type="match status" value="1"/>
</dbReference>
<dbReference type="Pfam" id="PF01426">
    <property type="entry name" value="BAH"/>
    <property type="match status" value="1"/>
</dbReference>
<accession>A0AAW2I940</accession>
<dbReference type="Pfam" id="PF21744">
    <property type="entry name" value="BAHCC1-like_Tudor"/>
    <property type="match status" value="1"/>
</dbReference>
<dbReference type="Gene3D" id="2.30.30.140">
    <property type="match status" value="1"/>
</dbReference>
<dbReference type="InterPro" id="IPR043151">
    <property type="entry name" value="BAH_sf"/>
</dbReference>
<dbReference type="GO" id="GO:0003682">
    <property type="term" value="F:chromatin binding"/>
    <property type="evidence" value="ECO:0007669"/>
    <property type="project" value="InterPro"/>
</dbReference>
<dbReference type="SMART" id="SM00439">
    <property type="entry name" value="BAH"/>
    <property type="match status" value="1"/>
</dbReference>
<feature type="region of interest" description="Disordered" evidence="1">
    <location>
        <begin position="948"/>
        <end position="1045"/>
    </location>
</feature>
<dbReference type="PROSITE" id="PS51038">
    <property type="entry name" value="BAH"/>
    <property type="match status" value="1"/>
</dbReference>
<dbReference type="PANTHER" id="PTHR12505:SF24">
    <property type="entry name" value="PROTEIN WINGED EYE"/>
    <property type="match status" value="1"/>
</dbReference>
<proteinExistence type="predicted"/>
<evidence type="ECO:0000259" key="2">
    <source>
        <dbReference type="PROSITE" id="PS51038"/>
    </source>
</evidence>
<name>A0AAW2I940_9NEOP</name>
<dbReference type="Gene3D" id="2.30.30.490">
    <property type="match status" value="1"/>
</dbReference>
<feature type="compositionally biased region" description="Basic and acidic residues" evidence="1">
    <location>
        <begin position="657"/>
        <end position="682"/>
    </location>
</feature>
<dbReference type="InterPro" id="IPR048924">
    <property type="entry name" value="BAHCC1-like_Tudor"/>
</dbReference>
<protein>
    <recommendedName>
        <fullName evidence="2">BAH domain-containing protein</fullName>
    </recommendedName>
</protein>
<reference evidence="3" key="1">
    <citation type="journal article" date="2024" name="Gigascience">
        <title>Chromosome-level genome of the poultry shaft louse Menopon gallinae provides insight into the host-switching and adaptive evolution of parasitic lice.</title>
        <authorList>
            <person name="Xu Y."/>
            <person name="Ma L."/>
            <person name="Liu S."/>
            <person name="Liang Y."/>
            <person name="Liu Q."/>
            <person name="He Z."/>
            <person name="Tian L."/>
            <person name="Duan Y."/>
            <person name="Cai W."/>
            <person name="Li H."/>
            <person name="Song F."/>
        </authorList>
    </citation>
    <scope>NUCLEOTIDE SEQUENCE</scope>
    <source>
        <strain evidence="3">Cailab_2023a</strain>
    </source>
</reference>
<feature type="region of interest" description="Disordered" evidence="1">
    <location>
        <begin position="644"/>
        <end position="713"/>
    </location>
</feature>
<feature type="compositionally biased region" description="Basic residues" evidence="1">
    <location>
        <begin position="993"/>
        <end position="1010"/>
    </location>
</feature>